<name>A0A2S6I4Q5_9BACT</name>
<keyword evidence="1" id="KW-0732">Signal</keyword>
<keyword evidence="3" id="KW-1185">Reference proteome</keyword>
<dbReference type="RefSeq" id="WP_104420547.1">
    <property type="nucleotide sequence ID" value="NZ_PTJC01000006.1"/>
</dbReference>
<organism evidence="2 3">
    <name type="scientific">Neolewinella xylanilytica</name>
    <dbReference type="NCBI Taxonomy" id="1514080"/>
    <lineage>
        <taxon>Bacteria</taxon>
        <taxon>Pseudomonadati</taxon>
        <taxon>Bacteroidota</taxon>
        <taxon>Saprospiria</taxon>
        <taxon>Saprospirales</taxon>
        <taxon>Lewinellaceae</taxon>
        <taxon>Neolewinella</taxon>
    </lineage>
</organism>
<comment type="caution">
    <text evidence="2">The sequence shown here is derived from an EMBL/GenBank/DDBJ whole genome shotgun (WGS) entry which is preliminary data.</text>
</comment>
<evidence type="ECO:0000313" key="2">
    <source>
        <dbReference type="EMBL" id="PPK86081.1"/>
    </source>
</evidence>
<protein>
    <submittedName>
        <fullName evidence="2">Uncharacterized protein</fullName>
    </submittedName>
</protein>
<feature type="signal peptide" evidence="1">
    <location>
        <begin position="1"/>
        <end position="26"/>
    </location>
</feature>
<sequence>MIDHLSLLCRTSLLLLLVHSAGPLVAGALSVSGPDGTLRYRVEFSDRLMDDWSVLELTGAADELIELFRDERVAWVSLSFYHPVSNKRFFTEVFVGQDNDISVVLDWRLTTDDSQLSVSYERHPATTAQLVYDAFTSTSPANHAIQIADRYGDELNQPDADLHAITFLWVTDQLGYYESTDGREDVDAPYRERMTHRMLHALSGMSHDGDLFSELTQKRKDALVLRAFSSQLPESENAFHGRFWSAYMSLRADVTQQIQATYEAAGSSRQGVDSCSEQAAKIRPTFANLLVYAEYEWFEYLYAAQLQSHLEIFASTPGLFDRELALFHCLFPGSAFTP</sequence>
<dbReference type="AlphaFoldDB" id="A0A2S6I4Q5"/>
<proteinExistence type="predicted"/>
<gene>
    <name evidence="2" type="ORF">CLV84_2998</name>
</gene>
<evidence type="ECO:0000313" key="3">
    <source>
        <dbReference type="Proteomes" id="UP000237662"/>
    </source>
</evidence>
<dbReference type="Proteomes" id="UP000237662">
    <property type="component" value="Unassembled WGS sequence"/>
</dbReference>
<feature type="chain" id="PRO_5015652954" evidence="1">
    <location>
        <begin position="27"/>
        <end position="338"/>
    </location>
</feature>
<evidence type="ECO:0000256" key="1">
    <source>
        <dbReference type="SAM" id="SignalP"/>
    </source>
</evidence>
<accession>A0A2S6I4Q5</accession>
<reference evidence="2 3" key="1">
    <citation type="submission" date="2018-02" db="EMBL/GenBank/DDBJ databases">
        <title>Genomic Encyclopedia of Archaeal and Bacterial Type Strains, Phase II (KMG-II): from individual species to whole genera.</title>
        <authorList>
            <person name="Goeker M."/>
        </authorList>
    </citation>
    <scope>NUCLEOTIDE SEQUENCE [LARGE SCALE GENOMIC DNA]</scope>
    <source>
        <strain evidence="2 3">DSM 29526</strain>
    </source>
</reference>
<dbReference type="EMBL" id="PTJC01000006">
    <property type="protein sequence ID" value="PPK86081.1"/>
    <property type="molecule type" value="Genomic_DNA"/>
</dbReference>